<proteinExistence type="predicted"/>
<comment type="caution">
    <text evidence="1">The sequence shown here is derived from an EMBL/GenBank/DDBJ whole genome shotgun (WGS) entry which is preliminary data.</text>
</comment>
<organism evidence="1 2">
    <name type="scientific">Liparis tanakae</name>
    <name type="common">Tanaka's snailfish</name>
    <dbReference type="NCBI Taxonomy" id="230148"/>
    <lineage>
        <taxon>Eukaryota</taxon>
        <taxon>Metazoa</taxon>
        <taxon>Chordata</taxon>
        <taxon>Craniata</taxon>
        <taxon>Vertebrata</taxon>
        <taxon>Euteleostomi</taxon>
        <taxon>Actinopterygii</taxon>
        <taxon>Neopterygii</taxon>
        <taxon>Teleostei</taxon>
        <taxon>Neoteleostei</taxon>
        <taxon>Acanthomorphata</taxon>
        <taxon>Eupercaria</taxon>
        <taxon>Perciformes</taxon>
        <taxon>Cottioidei</taxon>
        <taxon>Cottales</taxon>
        <taxon>Liparidae</taxon>
        <taxon>Liparis</taxon>
    </lineage>
</organism>
<gene>
    <name evidence="1" type="ORF">EYF80_032202</name>
</gene>
<reference evidence="1 2" key="1">
    <citation type="submission" date="2019-03" db="EMBL/GenBank/DDBJ databases">
        <title>First draft genome of Liparis tanakae, snailfish: a comprehensive survey of snailfish specific genes.</title>
        <authorList>
            <person name="Kim W."/>
            <person name="Song I."/>
            <person name="Jeong J.-H."/>
            <person name="Kim D."/>
            <person name="Kim S."/>
            <person name="Ryu S."/>
            <person name="Song J.Y."/>
            <person name="Lee S.K."/>
        </authorList>
    </citation>
    <scope>NUCLEOTIDE SEQUENCE [LARGE SCALE GENOMIC DNA]</scope>
    <source>
        <tissue evidence="1">Muscle</tissue>
    </source>
</reference>
<dbReference type="Proteomes" id="UP000314294">
    <property type="component" value="Unassembled WGS sequence"/>
</dbReference>
<evidence type="ECO:0000313" key="1">
    <source>
        <dbReference type="EMBL" id="TNN57600.1"/>
    </source>
</evidence>
<protein>
    <submittedName>
        <fullName evidence="1">Uncharacterized protein</fullName>
    </submittedName>
</protein>
<accession>A0A4Z2GWH2</accession>
<dbReference type="EMBL" id="SRLO01000401">
    <property type="protein sequence ID" value="TNN57600.1"/>
    <property type="molecule type" value="Genomic_DNA"/>
</dbReference>
<sequence>MDLMSTESLIQNAHQSVDLQMSVIAHHKRLLTTLGLQQDPSKTLNARSSKHCPRDRHQGNVSCCDHKSLTGGITVTGKLNVRGSLRALIGCIGGGSVVEDAGVALDVALDEDG</sequence>
<keyword evidence="2" id="KW-1185">Reference proteome</keyword>
<dbReference type="AlphaFoldDB" id="A0A4Z2GWH2"/>
<name>A0A4Z2GWH2_9TELE</name>
<evidence type="ECO:0000313" key="2">
    <source>
        <dbReference type="Proteomes" id="UP000314294"/>
    </source>
</evidence>